<comment type="caution">
    <text evidence="1">The sequence shown here is derived from an EMBL/GenBank/DDBJ whole genome shotgun (WGS) entry which is preliminary data.</text>
</comment>
<dbReference type="Proteomes" id="UP000095464">
    <property type="component" value="Unassembled WGS sequence"/>
</dbReference>
<protein>
    <recommendedName>
        <fullName evidence="3">Phage protein</fullName>
    </recommendedName>
</protein>
<evidence type="ECO:0000313" key="1">
    <source>
        <dbReference type="EMBL" id="OEK56128.1"/>
    </source>
</evidence>
<sequence>MVKIKRKVQKNLPQLIEWAWENPKLSRNKRFVSENKGFPYVSQYVIFNEVGYAEIENSYCYGRNDLFTIEVEEEITEDTVIEKLYHTTIPSRIVESGCSTIKSTLEHSTVEPIAFYILNDDLTMTLIWRDGRLVE</sequence>
<evidence type="ECO:0008006" key="3">
    <source>
        <dbReference type="Google" id="ProtNLM"/>
    </source>
</evidence>
<name>A0AAP7IDH7_9STAP</name>
<evidence type="ECO:0000313" key="2">
    <source>
        <dbReference type="Proteomes" id="UP000095464"/>
    </source>
</evidence>
<accession>A0AAP7IDH7</accession>
<organism evidence="1 2">
    <name type="scientific">Staphylococcus equorum</name>
    <dbReference type="NCBI Taxonomy" id="246432"/>
    <lineage>
        <taxon>Bacteria</taxon>
        <taxon>Bacillati</taxon>
        <taxon>Bacillota</taxon>
        <taxon>Bacilli</taxon>
        <taxon>Bacillales</taxon>
        <taxon>Staphylococcaceae</taxon>
        <taxon>Staphylococcus</taxon>
    </lineage>
</organism>
<dbReference type="RefSeq" id="WP_069854540.1">
    <property type="nucleotide sequence ID" value="NZ_JARGCI010000001.1"/>
</dbReference>
<dbReference type="EMBL" id="LNPX01000033">
    <property type="protein sequence ID" value="OEK56128.1"/>
    <property type="molecule type" value="Genomic_DNA"/>
</dbReference>
<gene>
    <name evidence="1" type="ORF">ASS94_07240</name>
</gene>
<proteinExistence type="predicted"/>
<dbReference type="AlphaFoldDB" id="A0AAP7IDH7"/>
<reference evidence="2" key="1">
    <citation type="submission" date="2015-11" db="EMBL/GenBank/DDBJ databases">
        <title>Genomic diversity of Staphylococcus saprophyticus strains from urinary tract infections, animal surfaces, and fermented foods.</title>
        <authorList>
            <person name="Wolfe B.E."/>
        </authorList>
    </citation>
    <scope>NUCLEOTIDE SEQUENCE [LARGE SCALE GENOMIC DNA]</scope>
    <source>
        <strain evidence="2">738_7</strain>
    </source>
</reference>